<feature type="transmembrane region" description="Helical" evidence="1">
    <location>
        <begin position="44"/>
        <end position="64"/>
    </location>
</feature>
<dbReference type="AlphaFoldDB" id="A0A5D4KAQ0"/>
<name>A0A5D4KAQ0_9BACI</name>
<keyword evidence="1" id="KW-0472">Membrane</keyword>
<feature type="transmembrane region" description="Helical" evidence="1">
    <location>
        <begin position="76"/>
        <end position="99"/>
    </location>
</feature>
<dbReference type="Proteomes" id="UP000323317">
    <property type="component" value="Unassembled WGS sequence"/>
</dbReference>
<dbReference type="RefSeq" id="WP_148947728.1">
    <property type="nucleotide sequence ID" value="NZ_VTEH01000013.1"/>
</dbReference>
<evidence type="ECO:0000313" key="2">
    <source>
        <dbReference type="EMBL" id="TYR74242.1"/>
    </source>
</evidence>
<gene>
    <name evidence="2" type="ORF">FZC79_15630</name>
</gene>
<evidence type="ECO:0000313" key="3">
    <source>
        <dbReference type="Proteomes" id="UP000323317"/>
    </source>
</evidence>
<proteinExistence type="predicted"/>
<sequence>MNYFLKLNGISIIYALTILIPIQLVLNVYRITRITEWNIQTVNRISGLTSLLAFLVFSLLLFFLTRKWLSRGKARYLTLVLWLPYYVLFAFLFATLFPITHNGDFPNPASGLLIIGTFIVYPLYIMAMNFFAGFNE</sequence>
<reference evidence="2 3" key="1">
    <citation type="submission" date="2019-08" db="EMBL/GenBank/DDBJ databases">
        <title>Bacillus genomes from the desert of Cuatro Cienegas, Coahuila.</title>
        <authorList>
            <person name="Olmedo-Alvarez G."/>
        </authorList>
    </citation>
    <scope>NUCLEOTIDE SEQUENCE [LARGE SCALE GENOMIC DNA]</scope>
    <source>
        <strain evidence="2 3">CH40_1T</strain>
    </source>
</reference>
<feature type="transmembrane region" description="Helical" evidence="1">
    <location>
        <begin position="111"/>
        <end position="132"/>
    </location>
</feature>
<dbReference type="EMBL" id="VTEH01000013">
    <property type="protein sequence ID" value="TYR74242.1"/>
    <property type="molecule type" value="Genomic_DNA"/>
</dbReference>
<accession>A0A5D4KAQ0</accession>
<evidence type="ECO:0000256" key="1">
    <source>
        <dbReference type="SAM" id="Phobius"/>
    </source>
</evidence>
<keyword evidence="1" id="KW-1133">Transmembrane helix</keyword>
<keyword evidence="1" id="KW-0812">Transmembrane</keyword>
<organism evidence="2 3">
    <name type="scientific">Rossellomorea vietnamensis</name>
    <dbReference type="NCBI Taxonomy" id="218284"/>
    <lineage>
        <taxon>Bacteria</taxon>
        <taxon>Bacillati</taxon>
        <taxon>Bacillota</taxon>
        <taxon>Bacilli</taxon>
        <taxon>Bacillales</taxon>
        <taxon>Bacillaceae</taxon>
        <taxon>Rossellomorea</taxon>
    </lineage>
</organism>
<protein>
    <submittedName>
        <fullName evidence="2">Uncharacterized protein</fullName>
    </submittedName>
</protein>
<comment type="caution">
    <text evidence="2">The sequence shown here is derived from an EMBL/GenBank/DDBJ whole genome shotgun (WGS) entry which is preliminary data.</text>
</comment>
<feature type="transmembrane region" description="Helical" evidence="1">
    <location>
        <begin position="12"/>
        <end position="32"/>
    </location>
</feature>